<dbReference type="AlphaFoldDB" id="A0A2S4PJN8"/>
<dbReference type="OrthoDB" id="5423336at2759"/>
<protein>
    <recommendedName>
        <fullName evidence="3">CCHC-type domain-containing protein</fullName>
    </recommendedName>
</protein>
<accession>A0A2S4PJN8</accession>
<evidence type="ECO:0000313" key="5">
    <source>
        <dbReference type="Proteomes" id="UP000237438"/>
    </source>
</evidence>
<dbReference type="InterPro" id="IPR054722">
    <property type="entry name" value="PolX-like_BBD"/>
</dbReference>
<feature type="non-terminal residue" evidence="4">
    <location>
        <position position="368"/>
    </location>
</feature>
<dbReference type="InterPro" id="IPR001878">
    <property type="entry name" value="Znf_CCHC"/>
</dbReference>
<dbReference type="Pfam" id="PF22936">
    <property type="entry name" value="Pol_BBD"/>
    <property type="match status" value="1"/>
</dbReference>
<comment type="caution">
    <text evidence="4">The sequence shown here is derived from an EMBL/GenBank/DDBJ whole genome shotgun (WGS) entry which is preliminary data.</text>
</comment>
<dbReference type="Pfam" id="PF14223">
    <property type="entry name" value="Retrotran_gag_2"/>
    <property type="match status" value="1"/>
</dbReference>
<proteinExistence type="predicted"/>
<dbReference type="PANTHER" id="PTHR47592">
    <property type="entry name" value="PBF68 PROTEIN"/>
    <property type="match status" value="1"/>
</dbReference>
<sequence length="368" mass="41037">MRCDEGGSVREHISNIRTIHAELAELGIIIENYLLAIAMSKSLPPSHDIVRDLDEADPNYFAQKIFEEEQRRQNQSADVNIISRIYCTNCKKSGHVKEDCYAKGGGKKGQGPRQIAWRKKEESKKRQKIKEAEESASQPETSIFESIHFTSSSCALKSWIADSGASTHIANQRDMFSDYQSSIGIPNVAGGMTTKVEGTGTVTMRGLVDGVRKEFKLKNILYVPSTRHCLLSGPRLDQSGGRAIYENGKCQFWNARGQTLTTAIMCHTPVINIVNKTAITWHDAHRRLGHLTLSSLKLIFSKGSIDGILIDKNEATPTALDCESCILAKAHRAPFTNRVERRTKKFGELTHIDVWRSPNVKQTPGEDQ</sequence>
<evidence type="ECO:0000256" key="1">
    <source>
        <dbReference type="PROSITE-ProRule" id="PRU00047"/>
    </source>
</evidence>
<reference evidence="4 5" key="1">
    <citation type="submission" date="2017-10" db="EMBL/GenBank/DDBJ databases">
        <title>Development of genomic resources for the powdery mildew, Erysiphe pulchra.</title>
        <authorList>
            <person name="Wadl P.A."/>
            <person name="Mack B.M."/>
            <person name="Moore G."/>
            <person name="Beltz S.B."/>
        </authorList>
    </citation>
    <scope>NUCLEOTIDE SEQUENCE [LARGE SCALE GENOMIC DNA]</scope>
    <source>
        <strain evidence="4">Cflorida</strain>
    </source>
</reference>
<keyword evidence="1" id="KW-0863">Zinc-finger</keyword>
<feature type="domain" description="CCHC-type" evidence="3">
    <location>
        <begin position="87"/>
        <end position="100"/>
    </location>
</feature>
<organism evidence="4 5">
    <name type="scientific">Erysiphe pulchra</name>
    <dbReference type="NCBI Taxonomy" id="225359"/>
    <lineage>
        <taxon>Eukaryota</taxon>
        <taxon>Fungi</taxon>
        <taxon>Dikarya</taxon>
        <taxon>Ascomycota</taxon>
        <taxon>Pezizomycotina</taxon>
        <taxon>Leotiomycetes</taxon>
        <taxon>Erysiphales</taxon>
        <taxon>Erysiphaceae</taxon>
        <taxon>Erysiphe</taxon>
    </lineage>
</organism>
<gene>
    <name evidence="4" type="ORF">EPUL_004706</name>
</gene>
<dbReference type="Pfam" id="PF13976">
    <property type="entry name" value="gag_pre-integrs"/>
    <property type="match status" value="1"/>
</dbReference>
<keyword evidence="1" id="KW-0479">Metal-binding</keyword>
<keyword evidence="5" id="KW-1185">Reference proteome</keyword>
<dbReference type="Proteomes" id="UP000237438">
    <property type="component" value="Unassembled WGS sequence"/>
</dbReference>
<dbReference type="PROSITE" id="PS50158">
    <property type="entry name" value="ZF_CCHC"/>
    <property type="match status" value="1"/>
</dbReference>
<dbReference type="PANTHER" id="PTHR47592:SF27">
    <property type="entry name" value="OS08G0421700 PROTEIN"/>
    <property type="match status" value="1"/>
</dbReference>
<dbReference type="GO" id="GO:0008270">
    <property type="term" value="F:zinc ion binding"/>
    <property type="evidence" value="ECO:0007669"/>
    <property type="project" value="UniProtKB-KW"/>
</dbReference>
<keyword evidence="1" id="KW-0862">Zinc</keyword>
<feature type="compositionally biased region" description="Basic and acidic residues" evidence="2">
    <location>
        <begin position="118"/>
        <end position="133"/>
    </location>
</feature>
<name>A0A2S4PJN8_9PEZI</name>
<dbReference type="GO" id="GO:0003676">
    <property type="term" value="F:nucleic acid binding"/>
    <property type="evidence" value="ECO:0007669"/>
    <property type="project" value="InterPro"/>
</dbReference>
<evidence type="ECO:0000259" key="3">
    <source>
        <dbReference type="PROSITE" id="PS50158"/>
    </source>
</evidence>
<feature type="region of interest" description="Disordered" evidence="2">
    <location>
        <begin position="101"/>
        <end position="137"/>
    </location>
</feature>
<evidence type="ECO:0000313" key="4">
    <source>
        <dbReference type="EMBL" id="POS82241.1"/>
    </source>
</evidence>
<dbReference type="EMBL" id="PEDP01003515">
    <property type="protein sequence ID" value="POS82241.1"/>
    <property type="molecule type" value="Genomic_DNA"/>
</dbReference>
<evidence type="ECO:0000256" key="2">
    <source>
        <dbReference type="SAM" id="MobiDB-lite"/>
    </source>
</evidence>
<dbReference type="InterPro" id="IPR025724">
    <property type="entry name" value="GAG-pre-integrase_dom"/>
</dbReference>
<dbReference type="STRING" id="225359.A0A2S4PJN8"/>